<organism evidence="8 9">
    <name type="scientific">Rhinocladiella mackenziei CBS 650.93</name>
    <dbReference type="NCBI Taxonomy" id="1442369"/>
    <lineage>
        <taxon>Eukaryota</taxon>
        <taxon>Fungi</taxon>
        <taxon>Dikarya</taxon>
        <taxon>Ascomycota</taxon>
        <taxon>Pezizomycotina</taxon>
        <taxon>Eurotiomycetes</taxon>
        <taxon>Chaetothyriomycetidae</taxon>
        <taxon>Chaetothyriales</taxon>
        <taxon>Herpotrichiellaceae</taxon>
        <taxon>Rhinocladiella</taxon>
    </lineage>
</organism>
<dbReference type="PANTHER" id="PTHR46323">
    <property type="entry name" value="BETA-GALACTOSIDASE"/>
    <property type="match status" value="1"/>
</dbReference>
<dbReference type="SUPFAM" id="SSF49303">
    <property type="entry name" value="beta-Galactosidase/glucuronidase domain"/>
    <property type="match status" value="2"/>
</dbReference>
<evidence type="ECO:0000256" key="1">
    <source>
        <dbReference type="ARBA" id="ARBA00007401"/>
    </source>
</evidence>
<evidence type="ECO:0000256" key="5">
    <source>
        <dbReference type="RuleBase" id="RU361154"/>
    </source>
</evidence>
<dbReference type="SUPFAM" id="SSF49785">
    <property type="entry name" value="Galactose-binding domain-like"/>
    <property type="match status" value="1"/>
</dbReference>
<dbReference type="SMART" id="SM01038">
    <property type="entry name" value="Bgal_small_N"/>
    <property type="match status" value="1"/>
</dbReference>
<dbReference type="GO" id="GO:0005990">
    <property type="term" value="P:lactose catabolic process"/>
    <property type="evidence" value="ECO:0007669"/>
    <property type="project" value="TreeGrafter"/>
</dbReference>
<evidence type="ECO:0000256" key="2">
    <source>
        <dbReference type="ARBA" id="ARBA00022801"/>
    </source>
</evidence>
<gene>
    <name evidence="8" type="ORF">Z518_02468</name>
</gene>
<dbReference type="AlphaFoldDB" id="A0A0D2IPJ4"/>
<dbReference type="GO" id="GO:0009341">
    <property type="term" value="C:beta-galactosidase complex"/>
    <property type="evidence" value="ECO:0007669"/>
    <property type="project" value="InterPro"/>
</dbReference>
<reference evidence="8 9" key="1">
    <citation type="submission" date="2015-01" db="EMBL/GenBank/DDBJ databases">
        <title>The Genome Sequence of Rhinocladiella mackenzie CBS 650.93.</title>
        <authorList>
            <consortium name="The Broad Institute Genomics Platform"/>
            <person name="Cuomo C."/>
            <person name="de Hoog S."/>
            <person name="Gorbushina A."/>
            <person name="Stielow B."/>
            <person name="Teixiera M."/>
            <person name="Abouelleil A."/>
            <person name="Chapman S.B."/>
            <person name="Priest M."/>
            <person name="Young S.K."/>
            <person name="Wortman J."/>
            <person name="Nusbaum C."/>
            <person name="Birren B."/>
        </authorList>
    </citation>
    <scope>NUCLEOTIDE SEQUENCE [LARGE SCALE GENOMIC DNA]</scope>
    <source>
        <strain evidence="8 9">CBS 650.93</strain>
    </source>
</reference>
<dbReference type="STRING" id="1442369.A0A0D2IPJ4"/>
<dbReference type="InterPro" id="IPR017853">
    <property type="entry name" value="GH"/>
</dbReference>
<evidence type="ECO:0000313" key="9">
    <source>
        <dbReference type="Proteomes" id="UP000053617"/>
    </source>
</evidence>
<dbReference type="InterPro" id="IPR008979">
    <property type="entry name" value="Galactose-bd-like_sf"/>
</dbReference>
<dbReference type="InterPro" id="IPR023230">
    <property type="entry name" value="Glyco_hydro_2_CS"/>
</dbReference>
<comment type="similarity">
    <text evidence="1 5">Belongs to the glycosyl hydrolase 2 family.</text>
</comment>
<dbReference type="SUPFAM" id="SSF51445">
    <property type="entry name" value="(Trans)glycosidases"/>
    <property type="match status" value="1"/>
</dbReference>
<dbReference type="InterPro" id="IPR014718">
    <property type="entry name" value="GH-type_carb-bd"/>
</dbReference>
<dbReference type="InterPro" id="IPR013783">
    <property type="entry name" value="Ig-like_fold"/>
</dbReference>
<evidence type="ECO:0000256" key="4">
    <source>
        <dbReference type="ARBA" id="ARBA00032230"/>
    </source>
</evidence>
<dbReference type="Pfam" id="PF00703">
    <property type="entry name" value="Glyco_hydro_2"/>
    <property type="match status" value="1"/>
</dbReference>
<dbReference type="InterPro" id="IPR011013">
    <property type="entry name" value="Gal_mutarotase_sf_dom"/>
</dbReference>
<dbReference type="HOGENOM" id="CLU_002346_0_0_1"/>
<dbReference type="PROSITE" id="PS00719">
    <property type="entry name" value="GLYCOSYL_HYDROL_F2_1"/>
    <property type="match status" value="1"/>
</dbReference>
<keyword evidence="3 5" id="KW-0326">Glycosidase</keyword>
<dbReference type="Gene3D" id="2.60.120.260">
    <property type="entry name" value="Galactose-binding domain-like"/>
    <property type="match status" value="1"/>
</dbReference>
<dbReference type="SUPFAM" id="SSF74650">
    <property type="entry name" value="Galactose mutarotase-like"/>
    <property type="match status" value="1"/>
</dbReference>
<dbReference type="RefSeq" id="XP_013274950.1">
    <property type="nucleotide sequence ID" value="XM_013419496.1"/>
</dbReference>
<dbReference type="InterPro" id="IPR004199">
    <property type="entry name" value="B-gal_small/dom_5"/>
</dbReference>
<feature type="compositionally biased region" description="Polar residues" evidence="6">
    <location>
        <begin position="1"/>
        <end position="10"/>
    </location>
</feature>
<dbReference type="Proteomes" id="UP000053617">
    <property type="component" value="Unassembled WGS sequence"/>
</dbReference>
<dbReference type="InterPro" id="IPR036156">
    <property type="entry name" value="Beta-gal/glucu_dom_sf"/>
</dbReference>
<dbReference type="Pfam" id="PF02929">
    <property type="entry name" value="Bgal_small_N"/>
    <property type="match status" value="1"/>
</dbReference>
<evidence type="ECO:0000256" key="3">
    <source>
        <dbReference type="ARBA" id="ARBA00023295"/>
    </source>
</evidence>
<dbReference type="GeneID" id="25290539"/>
<dbReference type="InterPro" id="IPR006103">
    <property type="entry name" value="Glyco_hydro_2_cat"/>
</dbReference>
<evidence type="ECO:0000259" key="7">
    <source>
        <dbReference type="SMART" id="SM01038"/>
    </source>
</evidence>
<protein>
    <recommendedName>
        <fullName evidence="4">Lactase</fullName>
    </recommendedName>
</protein>
<dbReference type="InterPro" id="IPR006104">
    <property type="entry name" value="Glyco_hydro_2_N"/>
</dbReference>
<dbReference type="FunFam" id="2.60.120.260:FF:000125">
    <property type="entry name" value="Intracellular beta-galactosidase BgaD"/>
    <property type="match status" value="1"/>
</dbReference>
<proteinExistence type="inferred from homology"/>
<dbReference type="PANTHER" id="PTHR46323:SF1">
    <property type="entry name" value="LACTASE"/>
    <property type="match status" value="1"/>
</dbReference>
<dbReference type="Gene3D" id="2.60.40.10">
    <property type="entry name" value="Immunoglobulins"/>
    <property type="match status" value="2"/>
</dbReference>
<dbReference type="GO" id="GO:0004565">
    <property type="term" value="F:beta-galactosidase activity"/>
    <property type="evidence" value="ECO:0007669"/>
    <property type="project" value="InterPro"/>
</dbReference>
<feature type="region of interest" description="Disordered" evidence="6">
    <location>
        <begin position="1"/>
        <end position="30"/>
    </location>
</feature>
<dbReference type="PRINTS" id="PR00132">
    <property type="entry name" value="GLHYDRLASE2"/>
</dbReference>
<dbReference type="OrthoDB" id="408320at2759"/>
<dbReference type="Gene3D" id="3.20.20.80">
    <property type="entry name" value="Glycosidases"/>
    <property type="match status" value="1"/>
</dbReference>
<dbReference type="FunFam" id="3.20.20.80:FF:000018">
    <property type="entry name" value="Beta-galactosidase"/>
    <property type="match status" value="1"/>
</dbReference>
<dbReference type="Gene3D" id="2.70.98.10">
    <property type="match status" value="1"/>
</dbReference>
<name>A0A0D2IPJ4_9EURO</name>
<dbReference type="Pfam" id="PF16353">
    <property type="entry name" value="LacZ_4"/>
    <property type="match status" value="1"/>
</dbReference>
<dbReference type="VEuPathDB" id="FungiDB:Z518_02468"/>
<dbReference type="GO" id="GO:0030246">
    <property type="term" value="F:carbohydrate binding"/>
    <property type="evidence" value="ECO:0007669"/>
    <property type="project" value="InterPro"/>
</dbReference>
<dbReference type="InterPro" id="IPR032312">
    <property type="entry name" value="LacZ_4"/>
</dbReference>
<evidence type="ECO:0000313" key="8">
    <source>
        <dbReference type="EMBL" id="KIX07814.1"/>
    </source>
</evidence>
<dbReference type="InterPro" id="IPR006101">
    <property type="entry name" value="Glyco_hydro_2"/>
</dbReference>
<dbReference type="InterPro" id="IPR006102">
    <property type="entry name" value="Ig-like_GH2"/>
</dbReference>
<dbReference type="EMBL" id="KN847476">
    <property type="protein sequence ID" value="KIX07814.1"/>
    <property type="molecule type" value="Genomic_DNA"/>
</dbReference>
<sequence length="1081" mass="121669">MRLEATSSSDPVEPVAANDSSKSGQPDYANEKIFQRNRLRARAYHIPETSISLNGLWDFHYAATPDLAPSWNEIRGNPEDGHDSWQPITVPGHWQLQGYGRPQYTNVVYPFPVCPPHVPTDNPTGSYARKFSVPKNWSSESQIRLRFDGVDSAFHLWVNGVEVGYSQGSRNPSEFDISPVVNRTGENQVLVRVYQWCDGSYIEDQDQWWLSGIFRDVHLLAFPEKARIDDFSLQADLDSAYTDGILRVHLDLALQEDCAVEITLRSPDRSSILIADRSQVAVHESSLKKEFVIKEPSPWTAETPVLYQVELCLFSRGVCTQRIRHQIGFRKVEIKNGLLTVNGIRLLFRGVNRHDHHPRFGRAVPVEHLRHDLLLMKRHNINAVRCSHYPSNPALYEICDQIGLWVLDEADLECHGFYDAVARPLNIPEEMDYEQRKVLTFAKAAAFTSDNRSWEAAYLDRMVQLVQRDKNFTSVIVWSLGNEAFYGCNHKAMYDYSKMADPSRPVHYEGDMAALSADMYSYMYPSVRKLISLAENEGVAPDGSFDKPIILCEYGHAMGNGPGLLEDYQAAFRDHERLQGGFVWEWANHGLLKPSAEDNGKSIYAYGGDFGDQPNDGTFVMDGLCNSDHTPTPGLAELKKVFAPIRAWVDDSGDAIVIENGFHFKGLDDYIARFEVEAFQESPELLAAGELEMGNIKPGHIGTIALPQTALQYRSYARSQCWIIVTFTLKNSCAWADVGHEVAWFQHQLNEKTSLPFLRNLDFNQVGTSRLTMSTCRQSLTVHGEDFSITFDQSYGHISSWVSKGVELLHHPQRSSLESPFQLGFWRPPTDNDAAWQTGTWKHWGLHRLTTQKRSLDIHRASNGDMQLKAVTYTSPPMLAWGFHVETIYSVSGHDGAVSIKTHIKPKGPSPKNLPRVGWDIQLSKKAGFDHAIWFGLGPGESYRDKKSAQKVGIYCASLDDLHTPYEVPQENGNRMDTRWVKILDQRAHGVRATMRTGVDATARKSSAGSLFHFAVSRYSAAELERARHAPELVEGDAVYLRLDADVSGVGTAACGPGIKDEDLVKCEDYEFELLLEPVST</sequence>
<dbReference type="Pfam" id="PF02837">
    <property type="entry name" value="Glyco_hydro_2_N"/>
    <property type="match status" value="1"/>
</dbReference>
<keyword evidence="2 5" id="KW-0378">Hydrolase</keyword>
<dbReference type="Pfam" id="PF02836">
    <property type="entry name" value="Glyco_hydro_2_C"/>
    <property type="match status" value="1"/>
</dbReference>
<keyword evidence="9" id="KW-1185">Reference proteome</keyword>
<dbReference type="InterPro" id="IPR050347">
    <property type="entry name" value="Bact_Beta-galactosidase"/>
</dbReference>
<feature type="domain" description="Beta galactosidase small chain/" evidence="7">
    <location>
        <begin position="781"/>
        <end position="1077"/>
    </location>
</feature>
<accession>A0A0D2IPJ4</accession>
<evidence type="ECO:0000256" key="6">
    <source>
        <dbReference type="SAM" id="MobiDB-lite"/>
    </source>
</evidence>